<evidence type="ECO:0000313" key="10">
    <source>
        <dbReference type="Proteomes" id="UP001218579"/>
    </source>
</evidence>
<dbReference type="PANTHER" id="PTHR31490:SF90">
    <property type="entry name" value="ENDO-1,4-BETA-XYLANASE A"/>
    <property type="match status" value="1"/>
</dbReference>
<dbReference type="Gene3D" id="3.20.20.80">
    <property type="entry name" value="Glycosidases"/>
    <property type="match status" value="1"/>
</dbReference>
<sequence length="413" mass="43850">MTQTTAHNRRRFLMGATGAGAMLATAACGGGGGGGGSSGGGGGSSSSSSSASSSSSSSSSSAGNLPDPATAPALKTFFNAKFKVGFTADPTWINDAPSQAILIKHAGSITAENVMKAQTMGTSAGVYNYGPADQVVTFAQANNIAVRGHALLWHQSTPAWFFAGDRSDMTAFRALVRQRLETYITDVVTHFKGKVYAWDVVNEPTSDDAGSTYRNSEWYQIFGDSYLDIAFRAARAADPDVELFINDYSTEDPGKRARYMTIIQTLLDRGVPINGVGHQFHISTTYPSAAQVQQALIEVEAKNLINHVTELDVSFYTDPGSCFANQTGCQTGLVAGSAAVTTTLRAQALQYRALYNVFAARASVKSVTTWGVADNHSWLTTFPVTRLNQPLLFDTAGNPKSAFWAVVDPAFVP</sequence>
<accession>A0ABT5HHN5</accession>
<keyword evidence="1 5" id="KW-0378">Hydrolase</keyword>
<evidence type="ECO:0000256" key="2">
    <source>
        <dbReference type="ARBA" id="ARBA00023277"/>
    </source>
</evidence>
<dbReference type="EC" id="3.2.1.8" evidence="5"/>
<feature type="compositionally biased region" description="Gly residues" evidence="6">
    <location>
        <begin position="30"/>
        <end position="44"/>
    </location>
</feature>
<keyword evidence="2 5" id="KW-0119">Carbohydrate metabolism</keyword>
<feature type="signal peptide" evidence="7">
    <location>
        <begin position="1"/>
        <end position="26"/>
    </location>
</feature>
<proteinExistence type="inferred from homology"/>
<dbReference type="PROSITE" id="PS51318">
    <property type="entry name" value="TAT"/>
    <property type="match status" value="1"/>
</dbReference>
<comment type="caution">
    <text evidence="9">The sequence shown here is derived from an EMBL/GenBank/DDBJ whole genome shotgun (WGS) entry which is preliminary data.</text>
</comment>
<dbReference type="RefSeq" id="WP_272744078.1">
    <property type="nucleotide sequence ID" value="NZ_JAQQKV010000001.1"/>
</dbReference>
<protein>
    <recommendedName>
        <fullName evidence="5">Beta-xylanase</fullName>
        <ecNumber evidence="5">3.2.1.8</ecNumber>
    </recommendedName>
</protein>
<gene>
    <name evidence="9" type="ORF">PQU98_06425</name>
</gene>
<reference evidence="9 10" key="1">
    <citation type="submission" date="2023-01" db="EMBL/GenBank/DDBJ databases">
        <title>Novel species of the genus Asticcacaulis isolated from rivers.</title>
        <authorList>
            <person name="Lu H."/>
        </authorList>
    </citation>
    <scope>NUCLEOTIDE SEQUENCE [LARGE SCALE GENOMIC DNA]</scope>
    <source>
        <strain evidence="9 10">LKC15W</strain>
    </source>
</reference>
<evidence type="ECO:0000259" key="8">
    <source>
        <dbReference type="PROSITE" id="PS51760"/>
    </source>
</evidence>
<name>A0ABT5HHN5_9CAUL</name>
<comment type="similarity">
    <text evidence="5">Belongs to the glycosyl hydrolase 10 (cellulase F) family.</text>
</comment>
<organism evidence="9 10">
    <name type="scientific">Asticcacaulis machinosus</name>
    <dbReference type="NCBI Taxonomy" id="2984211"/>
    <lineage>
        <taxon>Bacteria</taxon>
        <taxon>Pseudomonadati</taxon>
        <taxon>Pseudomonadota</taxon>
        <taxon>Alphaproteobacteria</taxon>
        <taxon>Caulobacterales</taxon>
        <taxon>Caulobacteraceae</taxon>
        <taxon>Asticcacaulis</taxon>
    </lineage>
</organism>
<dbReference type="Pfam" id="PF00331">
    <property type="entry name" value="Glyco_hydro_10"/>
    <property type="match status" value="1"/>
</dbReference>
<dbReference type="SMART" id="SM00633">
    <property type="entry name" value="Glyco_10"/>
    <property type="match status" value="1"/>
</dbReference>
<comment type="catalytic activity">
    <reaction evidence="5">
        <text>Endohydrolysis of (1-&gt;4)-beta-D-xylosidic linkages in xylans.</text>
        <dbReference type="EC" id="3.2.1.8"/>
    </reaction>
</comment>
<dbReference type="EMBL" id="JAQQKV010000001">
    <property type="protein sequence ID" value="MDC7675755.1"/>
    <property type="molecule type" value="Genomic_DNA"/>
</dbReference>
<keyword evidence="4 5" id="KW-0624">Polysaccharide degradation</keyword>
<dbReference type="InterPro" id="IPR044846">
    <property type="entry name" value="GH10"/>
</dbReference>
<feature type="chain" id="PRO_5045210134" description="Beta-xylanase" evidence="7">
    <location>
        <begin position="27"/>
        <end position="413"/>
    </location>
</feature>
<keyword evidence="10" id="KW-1185">Reference proteome</keyword>
<dbReference type="SUPFAM" id="SSF51445">
    <property type="entry name" value="(Trans)glycosidases"/>
    <property type="match status" value="1"/>
</dbReference>
<feature type="region of interest" description="Disordered" evidence="6">
    <location>
        <begin position="30"/>
        <end position="66"/>
    </location>
</feature>
<dbReference type="InterPro" id="IPR006311">
    <property type="entry name" value="TAT_signal"/>
</dbReference>
<dbReference type="Proteomes" id="UP001218579">
    <property type="component" value="Unassembled WGS sequence"/>
</dbReference>
<keyword evidence="3 5" id="KW-0326">Glycosidase</keyword>
<evidence type="ECO:0000313" key="9">
    <source>
        <dbReference type="EMBL" id="MDC7675755.1"/>
    </source>
</evidence>
<dbReference type="PANTHER" id="PTHR31490">
    <property type="entry name" value="GLYCOSYL HYDROLASE"/>
    <property type="match status" value="1"/>
</dbReference>
<dbReference type="PRINTS" id="PR00134">
    <property type="entry name" value="GLHYDRLASE10"/>
</dbReference>
<keyword evidence="7" id="KW-0732">Signal</keyword>
<dbReference type="InterPro" id="IPR017853">
    <property type="entry name" value="GH"/>
</dbReference>
<feature type="domain" description="GH10" evidence="8">
    <location>
        <begin position="68"/>
        <end position="409"/>
    </location>
</feature>
<evidence type="ECO:0000256" key="3">
    <source>
        <dbReference type="ARBA" id="ARBA00023295"/>
    </source>
</evidence>
<dbReference type="PROSITE" id="PS51760">
    <property type="entry name" value="GH10_2"/>
    <property type="match status" value="1"/>
</dbReference>
<feature type="compositionally biased region" description="Low complexity" evidence="6">
    <location>
        <begin position="45"/>
        <end position="63"/>
    </location>
</feature>
<dbReference type="InterPro" id="IPR001000">
    <property type="entry name" value="GH10_dom"/>
</dbReference>
<evidence type="ECO:0000256" key="5">
    <source>
        <dbReference type="RuleBase" id="RU361174"/>
    </source>
</evidence>
<evidence type="ECO:0000256" key="7">
    <source>
        <dbReference type="SAM" id="SignalP"/>
    </source>
</evidence>
<evidence type="ECO:0000256" key="4">
    <source>
        <dbReference type="ARBA" id="ARBA00023326"/>
    </source>
</evidence>
<evidence type="ECO:0000256" key="1">
    <source>
        <dbReference type="ARBA" id="ARBA00022801"/>
    </source>
</evidence>
<evidence type="ECO:0000256" key="6">
    <source>
        <dbReference type="SAM" id="MobiDB-lite"/>
    </source>
</evidence>